<evidence type="ECO:0000313" key="2">
    <source>
        <dbReference type="Proteomes" id="UP001516400"/>
    </source>
</evidence>
<name>A0ABD2N5I9_9CUCU</name>
<gene>
    <name evidence="1" type="ORF">HHI36_015423</name>
</gene>
<keyword evidence="2" id="KW-1185">Reference proteome</keyword>
<feature type="non-terminal residue" evidence="1">
    <location>
        <position position="91"/>
    </location>
</feature>
<accession>A0ABD2N5I9</accession>
<comment type="caution">
    <text evidence="1">The sequence shown here is derived from an EMBL/GenBank/DDBJ whole genome shotgun (WGS) entry which is preliminary data.</text>
</comment>
<reference evidence="1 2" key="1">
    <citation type="journal article" date="2021" name="BMC Biol.">
        <title>Horizontally acquired antibacterial genes associated with adaptive radiation of ladybird beetles.</title>
        <authorList>
            <person name="Li H.S."/>
            <person name="Tang X.F."/>
            <person name="Huang Y.H."/>
            <person name="Xu Z.Y."/>
            <person name="Chen M.L."/>
            <person name="Du X.Y."/>
            <person name="Qiu B.Y."/>
            <person name="Chen P.T."/>
            <person name="Zhang W."/>
            <person name="Slipinski A."/>
            <person name="Escalona H.E."/>
            <person name="Waterhouse R.M."/>
            <person name="Zwick A."/>
            <person name="Pang H."/>
        </authorList>
    </citation>
    <scope>NUCLEOTIDE SEQUENCE [LARGE SCALE GENOMIC DNA]</scope>
    <source>
        <strain evidence="1">SYSU2018</strain>
    </source>
</reference>
<evidence type="ECO:0000313" key="1">
    <source>
        <dbReference type="EMBL" id="KAL3274005.1"/>
    </source>
</evidence>
<dbReference type="Proteomes" id="UP001516400">
    <property type="component" value="Unassembled WGS sequence"/>
</dbReference>
<dbReference type="EMBL" id="JABFTP020000062">
    <property type="protein sequence ID" value="KAL3274005.1"/>
    <property type="molecule type" value="Genomic_DNA"/>
</dbReference>
<protein>
    <submittedName>
        <fullName evidence="1">Uncharacterized protein</fullName>
    </submittedName>
</protein>
<organism evidence="1 2">
    <name type="scientific">Cryptolaemus montrouzieri</name>
    <dbReference type="NCBI Taxonomy" id="559131"/>
    <lineage>
        <taxon>Eukaryota</taxon>
        <taxon>Metazoa</taxon>
        <taxon>Ecdysozoa</taxon>
        <taxon>Arthropoda</taxon>
        <taxon>Hexapoda</taxon>
        <taxon>Insecta</taxon>
        <taxon>Pterygota</taxon>
        <taxon>Neoptera</taxon>
        <taxon>Endopterygota</taxon>
        <taxon>Coleoptera</taxon>
        <taxon>Polyphaga</taxon>
        <taxon>Cucujiformia</taxon>
        <taxon>Coccinelloidea</taxon>
        <taxon>Coccinellidae</taxon>
        <taxon>Scymninae</taxon>
        <taxon>Scymnini</taxon>
        <taxon>Cryptolaemus</taxon>
    </lineage>
</organism>
<sequence length="91" mass="10545">MEWCTLRYENRQQSGIQEGKKSVPKATIPSNIHNFRNWDRNGILPENTTLDGRELTELKKDVKYVLGDVLGQEKKTYKRAICNCGVKKYSI</sequence>
<dbReference type="AlphaFoldDB" id="A0ABD2N5I9"/>
<proteinExistence type="predicted"/>